<reference evidence="3 4" key="1">
    <citation type="journal article" date="2013" name="BMC Genomics">
        <title>Reconstruction of the lipid metabolism for the microalga Monoraphidium neglectum from its genome sequence reveals characteristics suitable for biofuel production.</title>
        <authorList>
            <person name="Bogen C."/>
            <person name="Al-Dilaimi A."/>
            <person name="Albersmeier A."/>
            <person name="Wichmann J."/>
            <person name="Grundmann M."/>
            <person name="Rupp O."/>
            <person name="Lauersen K.J."/>
            <person name="Blifernez-Klassen O."/>
            <person name="Kalinowski J."/>
            <person name="Goesmann A."/>
            <person name="Mussgnug J.H."/>
            <person name="Kruse O."/>
        </authorList>
    </citation>
    <scope>NUCLEOTIDE SEQUENCE [LARGE SCALE GENOMIC DNA]</scope>
    <source>
        <strain evidence="3 4">SAG 48.87</strain>
    </source>
</reference>
<feature type="domain" description="Thiolase C-terminal" evidence="2">
    <location>
        <begin position="321"/>
        <end position="381"/>
    </location>
</feature>
<dbReference type="InterPro" id="IPR016039">
    <property type="entry name" value="Thiolase-like"/>
</dbReference>
<dbReference type="KEGG" id="mng:MNEG_3237"/>
<dbReference type="CDD" id="cd00829">
    <property type="entry name" value="SCP-x_thiolase"/>
    <property type="match status" value="1"/>
</dbReference>
<dbReference type="AlphaFoldDB" id="A0A0D2K2E7"/>
<dbReference type="OrthoDB" id="542135at2759"/>
<evidence type="ECO:0000313" key="4">
    <source>
        <dbReference type="Proteomes" id="UP000054498"/>
    </source>
</evidence>
<dbReference type="GeneID" id="25736115"/>
<name>A0A0D2K2E7_9CHLO</name>
<keyword evidence="4" id="KW-1185">Reference proteome</keyword>
<feature type="region of interest" description="Disordered" evidence="1">
    <location>
        <begin position="159"/>
        <end position="195"/>
    </location>
</feature>
<evidence type="ECO:0000259" key="2">
    <source>
        <dbReference type="Pfam" id="PF22691"/>
    </source>
</evidence>
<accession>A0A0D2K2E7</accession>
<proteinExistence type="predicted"/>
<dbReference type="Proteomes" id="UP000054498">
    <property type="component" value="Unassembled WGS sequence"/>
</dbReference>
<evidence type="ECO:0000256" key="1">
    <source>
        <dbReference type="SAM" id="MobiDB-lite"/>
    </source>
</evidence>
<evidence type="ECO:0000313" key="3">
    <source>
        <dbReference type="EMBL" id="KIZ04718.1"/>
    </source>
</evidence>
<protein>
    <submittedName>
        <fullName evidence="3">Nonspecific lipid-transfer protein</fullName>
    </submittedName>
</protein>
<dbReference type="GO" id="GO:0016746">
    <property type="term" value="F:acyltransferase activity"/>
    <property type="evidence" value="ECO:0007669"/>
    <property type="project" value="InterPro"/>
</dbReference>
<dbReference type="Pfam" id="PF22691">
    <property type="entry name" value="Thiolase_C_1"/>
    <property type="match status" value="2"/>
</dbReference>
<sequence>MLPRIVGVGVTPLSQGAAGAAAPTPTALILQALRLALADAGGGATSASRGLQLSDLDGLIALPSLMGSEQFMMAHAVAGAAGLFEARQGRRTIVRTLDVGGAGPVAALLMAARMVAHEGCGSVAVVAGDTPGSATLEEFLARADAACRLPGPEPLTRAAATPALASRASRSGGLAGGSGSSKSADTSGGGGSGVAAAADQWTVPSPVIPNLYDVIARWQMARHGVTREQLAMVASLMTLQASRHPLALQRRPRTVKQVLSSRQVAPVATALECAKRVDGAAAIIVASPAFARQHGLPEARAVEVLGGGEASGPPVPPADITDTMYASAAQAAAAAFADAGVAPGQVHYWSLYDCFPVCFIRALEAVGLAPEGGGGRYVERAYKAAASGDGGAAARAGGEGQHGLQALPPQDFPINTHGGLLGLGAPWEVPAMHGIAEAVSQLRGDAGDRQVPGARRALVYGNGGILSASAVAILGRCNAPSAKL</sequence>
<dbReference type="PANTHER" id="PTHR42870:SF2">
    <property type="entry name" value="LIPID-TRANSFER PROTEIN, PUTATIVE-RELATED"/>
    <property type="match status" value="1"/>
</dbReference>
<dbReference type="RefSeq" id="XP_013903737.1">
    <property type="nucleotide sequence ID" value="XM_014048283.1"/>
</dbReference>
<dbReference type="STRING" id="145388.A0A0D2K2E7"/>
<dbReference type="Gene3D" id="3.40.47.10">
    <property type="match status" value="1"/>
</dbReference>
<organism evidence="3 4">
    <name type="scientific">Monoraphidium neglectum</name>
    <dbReference type="NCBI Taxonomy" id="145388"/>
    <lineage>
        <taxon>Eukaryota</taxon>
        <taxon>Viridiplantae</taxon>
        <taxon>Chlorophyta</taxon>
        <taxon>core chlorophytes</taxon>
        <taxon>Chlorophyceae</taxon>
        <taxon>CS clade</taxon>
        <taxon>Sphaeropleales</taxon>
        <taxon>Selenastraceae</taxon>
        <taxon>Monoraphidium</taxon>
    </lineage>
</organism>
<dbReference type="SUPFAM" id="SSF53901">
    <property type="entry name" value="Thiolase-like"/>
    <property type="match status" value="2"/>
</dbReference>
<feature type="compositionally biased region" description="Low complexity" evidence="1">
    <location>
        <begin position="159"/>
        <end position="172"/>
    </location>
</feature>
<gene>
    <name evidence="3" type="ORF">MNEG_3237</name>
</gene>
<dbReference type="EMBL" id="KK100617">
    <property type="protein sequence ID" value="KIZ04718.1"/>
    <property type="molecule type" value="Genomic_DNA"/>
</dbReference>
<feature type="domain" description="Thiolase C-terminal" evidence="2">
    <location>
        <begin position="406"/>
        <end position="476"/>
    </location>
</feature>
<dbReference type="InterPro" id="IPR055140">
    <property type="entry name" value="Thiolase_C_2"/>
</dbReference>
<dbReference type="PANTHER" id="PTHR42870">
    <property type="entry name" value="ACETYL-COA C-ACETYLTRANSFERASE"/>
    <property type="match status" value="1"/>
</dbReference>